<keyword evidence="2" id="KW-1185">Reference proteome</keyword>
<dbReference type="Proteomes" id="UP000606786">
    <property type="component" value="Unassembled WGS sequence"/>
</dbReference>
<dbReference type="EMBL" id="CAJHJT010000012">
    <property type="protein sequence ID" value="CAD7000296.1"/>
    <property type="molecule type" value="Genomic_DNA"/>
</dbReference>
<evidence type="ECO:0000313" key="2">
    <source>
        <dbReference type="Proteomes" id="UP000606786"/>
    </source>
</evidence>
<evidence type="ECO:0000313" key="1">
    <source>
        <dbReference type="EMBL" id="CAD7000296.1"/>
    </source>
</evidence>
<protein>
    <submittedName>
        <fullName evidence="1">(Mediterranean fruit fly) hypothetical protein</fullName>
    </submittedName>
</protein>
<organism evidence="1 2">
    <name type="scientific">Ceratitis capitata</name>
    <name type="common">Mediterranean fruit fly</name>
    <name type="synonym">Tephritis capitata</name>
    <dbReference type="NCBI Taxonomy" id="7213"/>
    <lineage>
        <taxon>Eukaryota</taxon>
        <taxon>Metazoa</taxon>
        <taxon>Ecdysozoa</taxon>
        <taxon>Arthropoda</taxon>
        <taxon>Hexapoda</taxon>
        <taxon>Insecta</taxon>
        <taxon>Pterygota</taxon>
        <taxon>Neoptera</taxon>
        <taxon>Endopterygota</taxon>
        <taxon>Diptera</taxon>
        <taxon>Brachycera</taxon>
        <taxon>Muscomorpha</taxon>
        <taxon>Tephritoidea</taxon>
        <taxon>Tephritidae</taxon>
        <taxon>Ceratitis</taxon>
        <taxon>Ceratitis</taxon>
    </lineage>
</organism>
<reference evidence="1" key="1">
    <citation type="submission" date="2020-11" db="EMBL/GenBank/DDBJ databases">
        <authorList>
            <person name="Whitehead M."/>
        </authorList>
    </citation>
    <scope>NUCLEOTIDE SEQUENCE</scope>
    <source>
        <strain evidence="1">EGII</strain>
    </source>
</reference>
<accession>A0A811UR80</accession>
<sequence length="86" mass="9735">MDRDPTGDFAFPSREIYFFLPSSTERREVVNFLLITCEGRKTQSTAMAPHAELSFAQSFTSSTVLNSPNSSVILYCSHNTHQWSNQ</sequence>
<dbReference type="AlphaFoldDB" id="A0A811UR80"/>
<gene>
    <name evidence="1" type="ORF">CCAP1982_LOCUS8784</name>
</gene>
<proteinExistence type="predicted"/>
<name>A0A811UR80_CERCA</name>
<comment type="caution">
    <text evidence="1">The sequence shown here is derived from an EMBL/GenBank/DDBJ whole genome shotgun (WGS) entry which is preliminary data.</text>
</comment>